<reference evidence="1" key="1">
    <citation type="journal article" date="2020" name="Nature">
        <title>Giant virus diversity and host interactions through global metagenomics.</title>
        <authorList>
            <person name="Schulz F."/>
            <person name="Roux S."/>
            <person name="Paez-Espino D."/>
            <person name="Jungbluth S."/>
            <person name="Walsh D.A."/>
            <person name="Denef V.J."/>
            <person name="McMahon K.D."/>
            <person name="Konstantinidis K.T."/>
            <person name="Eloe-Fadrosh E.A."/>
            <person name="Kyrpides N.C."/>
            <person name="Woyke T."/>
        </authorList>
    </citation>
    <scope>NUCLEOTIDE SEQUENCE</scope>
    <source>
        <strain evidence="1">GVMAG-S-1074260-58</strain>
    </source>
</reference>
<evidence type="ECO:0000313" key="1">
    <source>
        <dbReference type="EMBL" id="QHU09156.1"/>
    </source>
</evidence>
<proteinExistence type="predicted"/>
<organism evidence="1">
    <name type="scientific">viral metagenome</name>
    <dbReference type="NCBI Taxonomy" id="1070528"/>
    <lineage>
        <taxon>unclassified sequences</taxon>
        <taxon>metagenomes</taxon>
        <taxon>organismal metagenomes</taxon>
    </lineage>
</organism>
<sequence>MEFLPEHWELILEYMIGYRWNIYDHILTMIHTHMRDSIRLKRIKHTEEHPSLYPEDLIIPDSDTRQTHDQTTLLEIDHTCHRILLKYALYIHFGYTDNATHTISVVLEEWLHFVESNIHALAHFDTAHDRDPWIETADLPRFNELMKRFQWHEDTIDTLNTMIRYRNKNYKWMCNIPKPIHSLF</sequence>
<accession>A0A6C0JWH2</accession>
<dbReference type="EMBL" id="MN740705">
    <property type="protein sequence ID" value="QHU09156.1"/>
    <property type="molecule type" value="Genomic_DNA"/>
</dbReference>
<protein>
    <submittedName>
        <fullName evidence="1">Uncharacterized protein</fullName>
    </submittedName>
</protein>
<name>A0A6C0JWH2_9ZZZZ</name>
<dbReference type="AlphaFoldDB" id="A0A6C0JWH2"/>